<comment type="caution">
    <text evidence="1">The sequence shown here is derived from an EMBL/GenBank/DDBJ whole genome shotgun (WGS) entry which is preliminary data.</text>
</comment>
<organism evidence="1 3">
    <name type="scientific">Linum tenue</name>
    <dbReference type="NCBI Taxonomy" id="586396"/>
    <lineage>
        <taxon>Eukaryota</taxon>
        <taxon>Viridiplantae</taxon>
        <taxon>Streptophyta</taxon>
        <taxon>Embryophyta</taxon>
        <taxon>Tracheophyta</taxon>
        <taxon>Spermatophyta</taxon>
        <taxon>Magnoliopsida</taxon>
        <taxon>eudicotyledons</taxon>
        <taxon>Gunneridae</taxon>
        <taxon>Pentapetalae</taxon>
        <taxon>rosids</taxon>
        <taxon>fabids</taxon>
        <taxon>Malpighiales</taxon>
        <taxon>Linaceae</taxon>
        <taxon>Linum</taxon>
    </lineage>
</organism>
<keyword evidence="3" id="KW-1185">Reference proteome</keyword>
<evidence type="ECO:0000313" key="1">
    <source>
        <dbReference type="EMBL" id="CAI0455001.1"/>
    </source>
</evidence>
<protein>
    <submittedName>
        <fullName evidence="1">Uncharacterized protein</fullName>
    </submittedName>
</protein>
<name>A0AAV0N9H8_9ROSI</name>
<dbReference type="EMBL" id="CAMGYJ010000008">
    <property type="protein sequence ID" value="CAI0456329.1"/>
    <property type="molecule type" value="Genomic_DNA"/>
</dbReference>
<evidence type="ECO:0000313" key="3">
    <source>
        <dbReference type="Proteomes" id="UP001154282"/>
    </source>
</evidence>
<sequence>MALTMNLSCMKDIAFPKQVFGPVKKAINFCDGTWIMFPSSEIHLSVGSTSASSAHLCSNGTGGYNRNVSQIVA</sequence>
<dbReference type="AlphaFoldDB" id="A0AAV0N9H8"/>
<evidence type="ECO:0000313" key="2">
    <source>
        <dbReference type="EMBL" id="CAI0456329.1"/>
    </source>
</evidence>
<accession>A0AAV0N9H8</accession>
<reference evidence="1" key="1">
    <citation type="submission" date="2022-08" db="EMBL/GenBank/DDBJ databases">
        <authorList>
            <person name="Gutierrez-Valencia J."/>
        </authorList>
    </citation>
    <scope>NUCLEOTIDE SEQUENCE</scope>
</reference>
<proteinExistence type="predicted"/>
<gene>
    <name evidence="1" type="ORF">LITE_LOCUS32177</name>
    <name evidence="2" type="ORF">LITE_LOCUS32719</name>
</gene>
<dbReference type="EMBL" id="CAMGYJ010000008">
    <property type="protein sequence ID" value="CAI0455001.1"/>
    <property type="molecule type" value="Genomic_DNA"/>
</dbReference>
<dbReference type="Proteomes" id="UP001154282">
    <property type="component" value="Unassembled WGS sequence"/>
</dbReference>